<dbReference type="RefSeq" id="WP_006656197.1">
    <property type="nucleotide sequence ID" value="NZ_CM000776.2"/>
</dbReference>
<evidence type="ECO:0000256" key="1">
    <source>
        <dbReference type="SAM" id="Coils"/>
    </source>
</evidence>
<dbReference type="STRING" id="537970.HCAN_1532"/>
<keyword evidence="1" id="KW-0175">Coiled coil</keyword>
<dbReference type="PROSITE" id="PS51257">
    <property type="entry name" value="PROKAR_LIPOPROTEIN"/>
    <property type="match status" value="1"/>
</dbReference>
<accession>C5ZYL9</accession>
<dbReference type="AlphaFoldDB" id="C5ZYL9"/>
<evidence type="ECO:0000256" key="2">
    <source>
        <dbReference type="SAM" id="Phobius"/>
    </source>
</evidence>
<protein>
    <submittedName>
        <fullName evidence="3">Uncharacterized protein</fullName>
    </submittedName>
</protein>
<proteinExistence type="predicted"/>
<sequence length="180" mass="21183">MRITLQKIEEFLLKRTLRERILVAIFLFVSCFWIVFVVTFSKIQESFHQAKAKTLAMEKELEKLQGKQAIPIVNNEALQKKIKELEFLILEQNQKKERLQGKFQNLFVLKELGSKLESFFIARESDKFLVSGSGDFESIFGFLRKIEALQTFLTESFLVYPNQQGLDFFMTLKTLQDEKR</sequence>
<dbReference type="EMBL" id="CM000776">
    <property type="protein sequence ID" value="EES90237.1"/>
    <property type="molecule type" value="Genomic_DNA"/>
</dbReference>
<evidence type="ECO:0000313" key="3">
    <source>
        <dbReference type="EMBL" id="EES90237.1"/>
    </source>
</evidence>
<keyword evidence="2" id="KW-0812">Transmembrane</keyword>
<dbReference type="HOGENOM" id="CLU_1494276_0_0_7"/>
<feature type="coiled-coil region" evidence="1">
    <location>
        <begin position="47"/>
        <end position="102"/>
    </location>
</feature>
<evidence type="ECO:0000313" key="4">
    <source>
        <dbReference type="Proteomes" id="UP000007032"/>
    </source>
</evidence>
<feature type="transmembrane region" description="Helical" evidence="2">
    <location>
        <begin position="21"/>
        <end position="41"/>
    </location>
</feature>
<keyword evidence="2" id="KW-1133">Transmembrane helix</keyword>
<dbReference type="Proteomes" id="UP000007032">
    <property type="component" value="Chromosome"/>
</dbReference>
<reference evidence="3 4" key="1">
    <citation type="journal article" date="2009" name="J. Bacteriol.">
        <title>Genome sequence of the emerging pathogen Helicobacter canadensis.</title>
        <authorList>
            <person name="Loman N.J."/>
            <person name="Snyder L.A."/>
            <person name="Linton J.D."/>
            <person name="Langdon R."/>
            <person name="Lawson A.J."/>
            <person name="Weinstock G.M."/>
            <person name="Wren B.W."/>
            <person name="Pallen M.J."/>
        </authorList>
    </citation>
    <scope>NUCLEOTIDE SEQUENCE [LARGE SCALE GENOMIC DNA]</scope>
    <source>
        <strain evidence="3 4">MIT 98-5491</strain>
    </source>
</reference>
<name>C5ZYL9_9HELI</name>
<keyword evidence="4" id="KW-1185">Reference proteome</keyword>
<gene>
    <name evidence="3" type="ORF">HCAN_1532</name>
</gene>
<organism evidence="3 4">
    <name type="scientific">Helicobacter canadensis MIT 98-5491</name>
    <dbReference type="NCBI Taxonomy" id="537970"/>
    <lineage>
        <taxon>Bacteria</taxon>
        <taxon>Pseudomonadati</taxon>
        <taxon>Campylobacterota</taxon>
        <taxon>Epsilonproteobacteria</taxon>
        <taxon>Campylobacterales</taxon>
        <taxon>Helicobacteraceae</taxon>
        <taxon>Helicobacter</taxon>
    </lineage>
</organism>
<dbReference type="OrthoDB" id="9901805at2"/>
<keyword evidence="2" id="KW-0472">Membrane</keyword>